<dbReference type="OrthoDB" id="1844152at2759"/>
<dbReference type="GO" id="GO:0004497">
    <property type="term" value="F:monooxygenase activity"/>
    <property type="evidence" value="ECO:0007669"/>
    <property type="project" value="InterPro"/>
</dbReference>
<name>A0A2T9ZJ24_9FUNG</name>
<dbReference type="STRING" id="133381.A0A2T9ZJ24"/>
<sequence>MRRQSYRSLVKYLKELLSEKSNEVYKSGKNRKRIKNFVDMYIEDDDLKEFGAECYALGMVSFWFYIAKVVPTRLVNIIVDLSVEPSLYFILIQEQKDLIKKHGQEITYEVTKKMIFLDAFIKESLNKSSPTTFLKKGQVCSINMFSKYNPGPLNSIRKFDISKHISSEKSFTEPCSDNLIWGYGEKLYIFSNIDGNQPLHPGYINIHTVVPSTDSVYFKQHDIYGYRDLINLEEEYNDIMNSSASSVVSD</sequence>
<dbReference type="SUPFAM" id="SSF48264">
    <property type="entry name" value="Cytochrome P450"/>
    <property type="match status" value="1"/>
</dbReference>
<dbReference type="EMBL" id="MBFS01000103">
    <property type="protein sequence ID" value="PVV04595.1"/>
    <property type="molecule type" value="Genomic_DNA"/>
</dbReference>
<gene>
    <name evidence="1" type="ORF">BB560_000904</name>
</gene>
<dbReference type="GO" id="GO:0005506">
    <property type="term" value="F:iron ion binding"/>
    <property type="evidence" value="ECO:0007669"/>
    <property type="project" value="InterPro"/>
</dbReference>
<evidence type="ECO:0000313" key="2">
    <source>
        <dbReference type="Proteomes" id="UP000245609"/>
    </source>
</evidence>
<reference evidence="1 2" key="1">
    <citation type="journal article" date="2018" name="MBio">
        <title>Comparative Genomics Reveals the Core Gene Toolbox for the Fungus-Insect Symbiosis.</title>
        <authorList>
            <person name="Wang Y."/>
            <person name="Stata M."/>
            <person name="Wang W."/>
            <person name="Stajich J.E."/>
            <person name="White M.M."/>
            <person name="Moncalvo J.M."/>
        </authorList>
    </citation>
    <scope>NUCLEOTIDE SEQUENCE [LARGE SCALE GENOMIC DNA]</scope>
    <source>
        <strain evidence="1 2">SC-DP-2</strain>
    </source>
</reference>
<organism evidence="1 2">
    <name type="scientific">Smittium megazygosporum</name>
    <dbReference type="NCBI Taxonomy" id="133381"/>
    <lineage>
        <taxon>Eukaryota</taxon>
        <taxon>Fungi</taxon>
        <taxon>Fungi incertae sedis</taxon>
        <taxon>Zoopagomycota</taxon>
        <taxon>Kickxellomycotina</taxon>
        <taxon>Harpellomycetes</taxon>
        <taxon>Harpellales</taxon>
        <taxon>Legeriomycetaceae</taxon>
        <taxon>Smittium</taxon>
    </lineage>
</organism>
<evidence type="ECO:0000313" key="1">
    <source>
        <dbReference type="EMBL" id="PVV04595.1"/>
    </source>
</evidence>
<dbReference type="InterPro" id="IPR036396">
    <property type="entry name" value="Cyt_P450_sf"/>
</dbReference>
<dbReference type="Gene3D" id="1.10.630.10">
    <property type="entry name" value="Cytochrome P450"/>
    <property type="match status" value="1"/>
</dbReference>
<proteinExistence type="predicted"/>
<accession>A0A2T9ZJ24</accession>
<dbReference type="Proteomes" id="UP000245609">
    <property type="component" value="Unassembled WGS sequence"/>
</dbReference>
<dbReference type="GO" id="GO:0020037">
    <property type="term" value="F:heme binding"/>
    <property type="evidence" value="ECO:0007669"/>
    <property type="project" value="InterPro"/>
</dbReference>
<protein>
    <submittedName>
        <fullName evidence="1">Uncharacterized protein</fullName>
    </submittedName>
</protein>
<keyword evidence="2" id="KW-1185">Reference proteome</keyword>
<dbReference type="AlphaFoldDB" id="A0A2T9ZJ24"/>
<dbReference type="GO" id="GO:0016705">
    <property type="term" value="F:oxidoreductase activity, acting on paired donors, with incorporation or reduction of molecular oxygen"/>
    <property type="evidence" value="ECO:0007669"/>
    <property type="project" value="InterPro"/>
</dbReference>
<comment type="caution">
    <text evidence="1">The sequence shown here is derived from an EMBL/GenBank/DDBJ whole genome shotgun (WGS) entry which is preliminary data.</text>
</comment>